<protein>
    <submittedName>
        <fullName evidence="1">Uncharacterized protein</fullName>
    </submittedName>
</protein>
<proteinExistence type="predicted"/>
<evidence type="ECO:0000313" key="2">
    <source>
        <dbReference type="Proteomes" id="UP001148614"/>
    </source>
</evidence>
<dbReference type="Proteomes" id="UP001148614">
    <property type="component" value="Unassembled WGS sequence"/>
</dbReference>
<comment type="caution">
    <text evidence="1">The sequence shown here is derived from an EMBL/GenBank/DDBJ whole genome shotgun (WGS) entry which is preliminary data.</text>
</comment>
<evidence type="ECO:0000313" key="1">
    <source>
        <dbReference type="EMBL" id="KAJ3568063.1"/>
    </source>
</evidence>
<organism evidence="1 2">
    <name type="scientific">Xylaria arbuscula</name>
    <dbReference type="NCBI Taxonomy" id="114810"/>
    <lineage>
        <taxon>Eukaryota</taxon>
        <taxon>Fungi</taxon>
        <taxon>Dikarya</taxon>
        <taxon>Ascomycota</taxon>
        <taxon>Pezizomycotina</taxon>
        <taxon>Sordariomycetes</taxon>
        <taxon>Xylariomycetidae</taxon>
        <taxon>Xylariales</taxon>
        <taxon>Xylariaceae</taxon>
        <taxon>Xylaria</taxon>
    </lineage>
</organism>
<sequence>MAASTGAAPIEKWGVDSEKKIGNEDAQAYKAKVWADAIPWDYDLFRELLEKYSKIPSEEVESEILRIVREPDQHHPLYQNAAIA</sequence>
<gene>
    <name evidence="1" type="ORF">NPX13_g6549</name>
</gene>
<dbReference type="EMBL" id="JANPWZ010001173">
    <property type="protein sequence ID" value="KAJ3568063.1"/>
    <property type="molecule type" value="Genomic_DNA"/>
</dbReference>
<dbReference type="AlphaFoldDB" id="A0A9W8NCC5"/>
<accession>A0A9W8NCC5</accession>
<reference evidence="1" key="1">
    <citation type="submission" date="2022-07" db="EMBL/GenBank/DDBJ databases">
        <title>Genome Sequence of Xylaria arbuscula.</title>
        <authorList>
            <person name="Buettner E."/>
        </authorList>
    </citation>
    <scope>NUCLEOTIDE SEQUENCE</scope>
    <source>
        <strain evidence="1">VT107</strain>
    </source>
</reference>
<name>A0A9W8NCC5_9PEZI</name>
<keyword evidence="2" id="KW-1185">Reference proteome</keyword>